<reference evidence="1" key="4">
    <citation type="submission" date="2000-08" db="EMBL/GenBank/DDBJ databases">
        <authorList>
            <person name="Adachi J."/>
            <person name="Aizawa K."/>
            <person name="Akahira S."/>
            <person name="Akimura T."/>
            <person name="Arai A."/>
            <person name="Aono H."/>
            <person name="Arakawa T."/>
            <person name="Bono H."/>
            <person name="Carninci P."/>
            <person name="Fukuda S."/>
            <person name="Fukunishi Y."/>
            <person name="Furuno M."/>
            <person name="Hanagaki T."/>
            <person name="Hara A."/>
            <person name="Hayatsu N."/>
            <person name="Hiramoto K."/>
            <person name="Hiraoka T."/>
            <person name="Hori F."/>
            <person name="Imotani K."/>
            <person name="Ishii Y."/>
            <person name="Itoh M."/>
            <person name="Izawa M."/>
            <person name="Kasukawa T."/>
            <person name="Kato H."/>
            <person name="Kawai J."/>
            <person name="Kojima Y."/>
            <person name="Konno H."/>
            <person name="Kouda M."/>
            <person name="Koya S."/>
            <person name="Kurihara C."/>
            <person name="Matsuyama T."/>
            <person name="Miyazaki A."/>
            <person name="Nishi K."/>
            <person name="Nomura K."/>
            <person name="Numazaki R."/>
            <person name="Ohno M."/>
            <person name="Okazaki Y."/>
            <person name="Okido T."/>
            <person name="Owa C."/>
            <person name="Saito H."/>
            <person name="Saito R."/>
            <person name="Sakai C."/>
            <person name="Sakai K."/>
            <person name="Sano H."/>
            <person name="Sasaki D."/>
            <person name="Shibata K."/>
            <person name="Shibata Y."/>
            <person name="Shinagawa A."/>
            <person name="Shiraki T."/>
            <person name="Sogabe Y."/>
            <person name="Suzuki H."/>
            <person name="Tagami M."/>
            <person name="Tagawa A."/>
            <person name="Takahashi F."/>
            <person name="Tanaka T."/>
            <person name="Tejima Y."/>
            <person name="Toya T."/>
            <person name="Yamamura T."/>
            <person name="Yasunishi A."/>
            <person name="Yoshida K."/>
            <person name="Yoshino M."/>
            <person name="Muramatsu M."/>
            <person name="Hayashizaki Y."/>
        </authorList>
    </citation>
    <scope>NUCLEOTIDE SEQUENCE</scope>
    <source>
        <strain evidence="1">C57BL/6J</strain>
        <tissue evidence="1">Testis</tissue>
    </source>
</reference>
<reference evidence="1" key="8">
    <citation type="journal article" date="2005" name="Science">
        <title>Antisense Transcription in the Mammalian Transcriptome.</title>
        <authorList>
            <consortium name="RIKEN Genome Exploration Research Group and Genome Science Group (Genome Network Project Core Group) and the FANTOM Consortium"/>
        </authorList>
    </citation>
    <scope>NUCLEOTIDE SEQUENCE</scope>
    <source>
        <strain evidence="1">C57BL/6J</strain>
        <tissue evidence="1">Testis</tissue>
    </source>
</reference>
<reference evidence="1" key="2">
    <citation type="journal article" date="2000" name="Genome Res.">
        <title>Normalization and subtraction of cap-trapper-selected cDNAs to prepare full-length cDNA libraries for rapid discovery of new genes.</title>
        <authorList>
            <person name="Carninci P."/>
            <person name="Shibata Y."/>
            <person name="Hayatsu N."/>
            <person name="Sugahara Y."/>
            <person name="Shibata K."/>
            <person name="Itoh M."/>
            <person name="Konno H."/>
            <person name="Okazaki Y."/>
            <person name="Muramatsu M."/>
            <person name="Hayashizaki Y."/>
        </authorList>
    </citation>
    <scope>NUCLEOTIDE SEQUENCE</scope>
    <source>
        <strain evidence="1">C57BL/6J</strain>
        <tissue evidence="1">Testis</tissue>
    </source>
</reference>
<dbReference type="AGR" id="MGI:1925361"/>
<evidence type="ECO:0000313" key="2">
    <source>
        <dbReference type="MGI" id="MGI:1925361"/>
    </source>
</evidence>
<reference evidence="1" key="7">
    <citation type="journal article" date="2005" name="Science">
        <title>The Transcriptional Landscape of the Mammalian Genome.</title>
        <authorList>
            <consortium name="The FANTOM Consortium"/>
            <consortium name="Riken Genome Exploration Research Group and Genome Science Group (Genome Network Project Core Group)"/>
        </authorList>
    </citation>
    <scope>NUCLEOTIDE SEQUENCE</scope>
    <source>
        <strain evidence="1">C57BL/6J</strain>
        <tissue evidence="1">Testis</tissue>
    </source>
</reference>
<reference evidence="1" key="3">
    <citation type="journal article" date="2000" name="Genome Res.">
        <title>RIKEN integrated sequence analysis (RISA) system--384-format sequencing pipeline with 384 multicapillary sequencer.</title>
        <authorList>
            <person name="Shibata K."/>
            <person name="Itoh M."/>
            <person name="Aizawa K."/>
            <person name="Nagaoka S."/>
            <person name="Sasaki N."/>
            <person name="Carninci P."/>
            <person name="Konno H."/>
            <person name="Akiyama J."/>
            <person name="Nishi K."/>
            <person name="Kitsunai T."/>
            <person name="Tashiro H."/>
            <person name="Itoh M."/>
            <person name="Sumi N."/>
            <person name="Ishii Y."/>
            <person name="Nakamura S."/>
            <person name="Hazama M."/>
            <person name="Nishine T."/>
            <person name="Harada A."/>
            <person name="Yamamoto R."/>
            <person name="Matsumoto H."/>
            <person name="Sakaguchi S."/>
            <person name="Ikegami T."/>
            <person name="Kashiwagi K."/>
            <person name="Fujiwake S."/>
            <person name="Inoue K."/>
            <person name="Togawa Y."/>
            <person name="Izawa M."/>
            <person name="Ohara E."/>
            <person name="Watahiki M."/>
            <person name="Yoneda Y."/>
            <person name="Ishikawa T."/>
            <person name="Ozawa K."/>
            <person name="Tanaka T."/>
            <person name="Matsuura S."/>
            <person name="Kawai J."/>
            <person name="Okazaki Y."/>
            <person name="Muramatsu M."/>
            <person name="Inoue Y."/>
            <person name="Kira A."/>
            <person name="Hayashizaki Y."/>
        </authorList>
    </citation>
    <scope>NUCLEOTIDE SEQUENCE</scope>
    <source>
        <strain evidence="1">C57BL/6J</strain>
        <tissue evidence="1">Testis</tissue>
    </source>
</reference>
<reference evidence="1" key="1">
    <citation type="journal article" date="1999" name="Methods Enzymol.">
        <title>High-efficiency full-length cDNA cloning.</title>
        <authorList>
            <person name="Carninci P."/>
            <person name="Hayashizaki Y."/>
        </authorList>
    </citation>
    <scope>NUCLEOTIDE SEQUENCE</scope>
    <source>
        <strain evidence="1">C57BL/6J</strain>
        <tissue evidence="1">Testis</tissue>
    </source>
</reference>
<evidence type="ECO:0000313" key="1">
    <source>
        <dbReference type="EMBL" id="BAC25599.1"/>
    </source>
</evidence>
<accession>Q8C1G9</accession>
<sequence>MLQRGAQKRGYRQECGCSLPKAPPESLLSHSCRMEASPKSHQQRTLALLCTAVRAEPHTCGME</sequence>
<reference evidence="1" key="5">
    <citation type="journal article" date="2001" name="Nature">
        <title>Functional annotation of a full-length mouse cDNA collection.</title>
        <authorList>
            <consortium name="The RIKEN Genome Exploration Research Group Phase II Team and the FANTOM Consortium"/>
        </authorList>
    </citation>
    <scope>NUCLEOTIDE SEQUENCE</scope>
    <source>
        <strain evidence="1">C57BL/6J</strain>
        <tissue evidence="1">Testis</tissue>
    </source>
</reference>
<organism evidence="1">
    <name type="scientific">Mus musculus</name>
    <name type="common">Mouse</name>
    <dbReference type="NCBI Taxonomy" id="10090"/>
    <lineage>
        <taxon>Eukaryota</taxon>
        <taxon>Metazoa</taxon>
        <taxon>Chordata</taxon>
        <taxon>Craniata</taxon>
        <taxon>Vertebrata</taxon>
        <taxon>Euteleostomi</taxon>
        <taxon>Mammalia</taxon>
        <taxon>Eutheria</taxon>
        <taxon>Euarchontoglires</taxon>
        <taxon>Glires</taxon>
        <taxon>Rodentia</taxon>
        <taxon>Myomorpha</taxon>
        <taxon>Muroidea</taxon>
        <taxon>Muridae</taxon>
        <taxon>Murinae</taxon>
        <taxon>Mus</taxon>
        <taxon>Mus</taxon>
    </lineage>
</organism>
<name>Q8C1G9_MOUSE</name>
<dbReference type="AlphaFoldDB" id="Q8C1G9"/>
<dbReference type="EMBL" id="AK019623">
    <property type="protein sequence ID" value="BAC25599.1"/>
    <property type="molecule type" value="mRNA"/>
</dbReference>
<reference evidence="1" key="6">
    <citation type="journal article" date="2002" name="Nature">
        <title>Analysis of the mouse transcriptome based on functional annotation of 60,770 full-length cDNAs.</title>
        <authorList>
            <consortium name="The FANTOM Consortium and the RIKEN Genome Exploration Research Group Phase I and II Team"/>
        </authorList>
    </citation>
    <scope>NUCLEOTIDE SEQUENCE</scope>
    <source>
        <strain evidence="1">C57BL/6J</strain>
        <tissue evidence="1">Testis</tissue>
    </source>
</reference>
<dbReference type="MGI" id="MGI:1925361">
    <property type="gene designation" value="4930451E10Rik"/>
</dbReference>
<proteinExistence type="evidence at transcript level"/>
<gene>
    <name evidence="2" type="primary">4930451E10Rik</name>
</gene>
<protein>
    <submittedName>
        <fullName evidence="1">Uncharacterized protein</fullName>
    </submittedName>
</protein>